<protein>
    <submittedName>
        <fullName evidence="5">Helix-turn-helix protein</fullName>
    </submittedName>
</protein>
<evidence type="ECO:0000313" key="6">
    <source>
        <dbReference type="Proteomes" id="UP000249819"/>
    </source>
</evidence>
<dbReference type="RefSeq" id="WP_111592799.1">
    <property type="nucleotide sequence ID" value="NZ_QLMA01000004.1"/>
</dbReference>
<reference evidence="5 6" key="1">
    <citation type="submission" date="2018-06" db="EMBL/GenBank/DDBJ databases">
        <title>Genomic Encyclopedia of Archaeal and Bacterial Type Strains, Phase II (KMG-II): from individual species to whole genera.</title>
        <authorList>
            <person name="Goeker M."/>
        </authorList>
    </citation>
    <scope>NUCLEOTIDE SEQUENCE [LARGE SCALE GENOMIC DNA]</scope>
    <source>
        <strain evidence="5 6">DSM 29821</strain>
    </source>
</reference>
<accession>A0A327W1L6</accession>
<evidence type="ECO:0000256" key="3">
    <source>
        <dbReference type="ARBA" id="ARBA00023163"/>
    </source>
</evidence>
<dbReference type="Gene3D" id="1.10.10.60">
    <property type="entry name" value="Homeodomain-like"/>
    <property type="match status" value="2"/>
</dbReference>
<dbReference type="GO" id="GO:0043565">
    <property type="term" value="F:sequence-specific DNA binding"/>
    <property type="evidence" value="ECO:0007669"/>
    <property type="project" value="InterPro"/>
</dbReference>
<evidence type="ECO:0000259" key="4">
    <source>
        <dbReference type="PROSITE" id="PS01124"/>
    </source>
</evidence>
<keyword evidence="6" id="KW-1185">Reference proteome</keyword>
<dbReference type="AlphaFoldDB" id="A0A327W1L6"/>
<evidence type="ECO:0000256" key="1">
    <source>
        <dbReference type="ARBA" id="ARBA00023015"/>
    </source>
</evidence>
<gene>
    <name evidence="5" type="ORF">CLV59_104495</name>
</gene>
<dbReference type="PROSITE" id="PS00041">
    <property type="entry name" value="HTH_ARAC_FAMILY_1"/>
    <property type="match status" value="1"/>
</dbReference>
<keyword evidence="2" id="KW-0238">DNA-binding</keyword>
<name>A0A327W1L6_9BACT</name>
<sequence>MEADIQTIYHSPLCSVHNFLCQCIACSMSAKEYQATFSIAFIRKGSFGFNIFRDELHAYSGLFLICKAGYEHQVRHIHDIPDQCTIFSFSAENAALLTATSGSLSRFFRNADQQSILIKATPEMEFLHQLIFLELSKPRLQQLWVEELMTTLFSQILSTSETDFPELNKKQQIHYLPMIENVKSFLYENYTNDIQLSKLAGMAHVSPFHFSRLFKKITNCSPYEYLLRIRLKEAQLQLLHTRNTVTAIAFATGFNSLEHFSAAYKKHFGLSPAAMRS</sequence>
<dbReference type="InterPro" id="IPR018060">
    <property type="entry name" value="HTH_AraC"/>
</dbReference>
<dbReference type="PRINTS" id="PR00032">
    <property type="entry name" value="HTHARAC"/>
</dbReference>
<comment type="caution">
    <text evidence="5">The sequence shown here is derived from an EMBL/GenBank/DDBJ whole genome shotgun (WGS) entry which is preliminary data.</text>
</comment>
<dbReference type="InterPro" id="IPR020449">
    <property type="entry name" value="Tscrpt_reg_AraC-type_HTH"/>
</dbReference>
<dbReference type="PROSITE" id="PS01124">
    <property type="entry name" value="HTH_ARAC_FAMILY_2"/>
    <property type="match status" value="1"/>
</dbReference>
<feature type="domain" description="HTH araC/xylS-type" evidence="4">
    <location>
        <begin position="180"/>
        <end position="277"/>
    </location>
</feature>
<keyword evidence="3" id="KW-0804">Transcription</keyword>
<dbReference type="OrthoDB" id="642439at2"/>
<evidence type="ECO:0000256" key="2">
    <source>
        <dbReference type="ARBA" id="ARBA00023125"/>
    </source>
</evidence>
<keyword evidence="1" id="KW-0805">Transcription regulation</keyword>
<evidence type="ECO:0000313" key="5">
    <source>
        <dbReference type="EMBL" id="RAJ82270.1"/>
    </source>
</evidence>
<dbReference type="EMBL" id="QLMA01000004">
    <property type="protein sequence ID" value="RAJ82270.1"/>
    <property type="molecule type" value="Genomic_DNA"/>
</dbReference>
<dbReference type="InterPro" id="IPR009057">
    <property type="entry name" value="Homeodomain-like_sf"/>
</dbReference>
<dbReference type="PANTHER" id="PTHR43280">
    <property type="entry name" value="ARAC-FAMILY TRANSCRIPTIONAL REGULATOR"/>
    <property type="match status" value="1"/>
</dbReference>
<organism evidence="5 6">
    <name type="scientific">Chitinophaga dinghuensis</name>
    <dbReference type="NCBI Taxonomy" id="1539050"/>
    <lineage>
        <taxon>Bacteria</taxon>
        <taxon>Pseudomonadati</taxon>
        <taxon>Bacteroidota</taxon>
        <taxon>Chitinophagia</taxon>
        <taxon>Chitinophagales</taxon>
        <taxon>Chitinophagaceae</taxon>
        <taxon>Chitinophaga</taxon>
    </lineage>
</organism>
<dbReference type="SUPFAM" id="SSF46689">
    <property type="entry name" value="Homeodomain-like"/>
    <property type="match status" value="2"/>
</dbReference>
<dbReference type="InterPro" id="IPR018062">
    <property type="entry name" value="HTH_AraC-typ_CS"/>
</dbReference>
<dbReference type="Pfam" id="PF12833">
    <property type="entry name" value="HTH_18"/>
    <property type="match status" value="1"/>
</dbReference>
<proteinExistence type="predicted"/>
<dbReference type="PANTHER" id="PTHR43280:SF28">
    <property type="entry name" value="HTH-TYPE TRANSCRIPTIONAL ACTIVATOR RHAS"/>
    <property type="match status" value="1"/>
</dbReference>
<dbReference type="Proteomes" id="UP000249819">
    <property type="component" value="Unassembled WGS sequence"/>
</dbReference>
<dbReference type="SMART" id="SM00342">
    <property type="entry name" value="HTH_ARAC"/>
    <property type="match status" value="1"/>
</dbReference>
<dbReference type="GO" id="GO:0003700">
    <property type="term" value="F:DNA-binding transcription factor activity"/>
    <property type="evidence" value="ECO:0007669"/>
    <property type="project" value="InterPro"/>
</dbReference>